<dbReference type="HOGENOM" id="CLU_3399594_0_0_1"/>
<evidence type="ECO:0000313" key="1">
    <source>
        <dbReference type="EMBL" id="CAP73436.1"/>
    </source>
</evidence>
<dbReference type="RefSeq" id="XP_001911609.1">
    <property type="nucleotide sequence ID" value="XM_001911574.1"/>
</dbReference>
<proteinExistence type="predicted"/>
<dbReference type="KEGG" id="pan:PODANSg8653"/>
<evidence type="ECO:0000313" key="2">
    <source>
        <dbReference type="EMBL" id="CDP25837.1"/>
    </source>
</evidence>
<dbReference type="InParanoid" id="B2B6K9"/>
<keyword evidence="3" id="KW-1185">Reference proteome</keyword>
<dbReference type="Proteomes" id="UP000001197">
    <property type="component" value="Chromosome 2"/>
</dbReference>
<protein>
    <submittedName>
        <fullName evidence="1">Podospora anserina S mat+ genomic DNA chromosome 2, supercontig 2</fullName>
    </submittedName>
</protein>
<organism evidence="1">
    <name type="scientific">Podospora anserina (strain S / ATCC MYA-4624 / DSM 980 / FGSC 10383)</name>
    <name type="common">Pleurage anserina</name>
    <dbReference type="NCBI Taxonomy" id="515849"/>
    <lineage>
        <taxon>Eukaryota</taxon>
        <taxon>Fungi</taxon>
        <taxon>Dikarya</taxon>
        <taxon>Ascomycota</taxon>
        <taxon>Pezizomycotina</taxon>
        <taxon>Sordariomycetes</taxon>
        <taxon>Sordariomycetidae</taxon>
        <taxon>Sordariales</taxon>
        <taxon>Podosporaceae</taxon>
        <taxon>Podospora</taxon>
        <taxon>Podospora anserina</taxon>
    </lineage>
</organism>
<dbReference type="AlphaFoldDB" id="B2B6K9"/>
<reference evidence="1 3" key="1">
    <citation type="journal article" date="2008" name="Genome Biol.">
        <title>The genome sequence of the model ascomycete fungus Podospora anserina.</title>
        <authorList>
            <person name="Espagne E."/>
            <person name="Lespinet O."/>
            <person name="Malagnac F."/>
            <person name="Da Silva C."/>
            <person name="Jaillon O."/>
            <person name="Porcel B.M."/>
            <person name="Couloux A."/>
            <person name="Aury J.-M."/>
            <person name="Segurens B."/>
            <person name="Poulain J."/>
            <person name="Anthouard V."/>
            <person name="Grossetete S."/>
            <person name="Khalili H."/>
            <person name="Coppin E."/>
            <person name="Dequard-Chablat M."/>
            <person name="Picard M."/>
            <person name="Contamine V."/>
            <person name="Arnaise S."/>
            <person name="Bourdais A."/>
            <person name="Berteaux-Lecellier V."/>
            <person name="Gautheret D."/>
            <person name="de Vries R.P."/>
            <person name="Battaglia E."/>
            <person name="Coutinho P.M."/>
            <person name="Danchin E.G.J."/>
            <person name="Henrissat B."/>
            <person name="El Khoury R."/>
            <person name="Sainsard-Chanet A."/>
            <person name="Boivin A."/>
            <person name="Pinan-Lucarre B."/>
            <person name="Sellem C.H."/>
            <person name="Debuchy R."/>
            <person name="Wincker P."/>
            <person name="Weissenbach J."/>
            <person name="Silar P."/>
        </authorList>
    </citation>
    <scope>NUCLEOTIDE SEQUENCE [LARGE SCALE GENOMIC DNA]</scope>
    <source>
        <strain evidence="3">S / ATCC MYA-4624 / DSM 980 / FGSC 10383</strain>
        <strain evidence="1">S mat+</strain>
    </source>
</reference>
<reference evidence="2" key="4">
    <citation type="submission" date="2014-09" db="EMBL/GenBank/DDBJ databases">
        <title>Maintaining two mating types: Structure of the mating type locus and its role in heterokaryosis in Podospora anserina.</title>
        <authorList>
            <person name="Grognet P."/>
            <person name="Bidard F."/>
            <person name="Kuchly C."/>
            <person name="Chan Ho Tong L."/>
            <person name="Coppin E."/>
            <person name="Ait Benkhali J."/>
            <person name="Couloux A."/>
            <person name="Wincker P."/>
            <person name="Debuchy R."/>
            <person name="Silar P."/>
        </authorList>
    </citation>
    <scope>NUCLEOTIDE SEQUENCE</scope>
</reference>
<evidence type="ECO:0000313" key="3">
    <source>
        <dbReference type="Proteomes" id="UP000001197"/>
    </source>
</evidence>
<accession>B2B6K9</accession>
<dbReference type="VEuPathDB" id="FungiDB:PODANS_2_8095"/>
<gene>
    <name evidence="1" type="ORF">PODANS_2_8095</name>
</gene>
<dbReference type="EMBL" id="CU640366">
    <property type="protein sequence ID" value="CAP73436.1"/>
    <property type="molecule type" value="Genomic_DNA"/>
</dbReference>
<dbReference type="EMBL" id="FO904937">
    <property type="protein sequence ID" value="CDP25837.1"/>
    <property type="molecule type" value="Genomic_DNA"/>
</dbReference>
<name>B2B6K9_PODAN</name>
<sequence>MMSKFFQRGVRTTHCVLFRHHHGCSRASSPL</sequence>
<dbReference type="GeneID" id="6196172"/>
<reference evidence="3" key="3">
    <citation type="journal article" date="2014" name="Genetics">
        <title>Maintaining two mating types: Structure of the mating type locus and its role in heterokaryosis in Podospora anserina.</title>
        <authorList>
            <person name="Grognet P."/>
            <person name="Bidard F."/>
            <person name="Kuchly C."/>
            <person name="Tong L.C.H."/>
            <person name="Coppin E."/>
            <person name="Benkhali J.A."/>
            <person name="Couloux A."/>
            <person name="Wincker P."/>
            <person name="Debuchy R."/>
            <person name="Silar P."/>
        </authorList>
    </citation>
    <scope>GENOME REANNOTATION</scope>
    <source>
        <strain evidence="3">S / ATCC MYA-4624 / DSM 980 / FGSC 10383</strain>
    </source>
</reference>
<reference evidence="1" key="2">
    <citation type="submission" date="2008-07" db="EMBL/GenBank/DDBJ databases">
        <authorList>
            <person name="Genoscope - CEA"/>
        </authorList>
    </citation>
    <scope>NUCLEOTIDE SEQUENCE</scope>
    <source>
        <strain evidence="1">S mat+</strain>
    </source>
</reference>